<dbReference type="PANTHER" id="PTHR12147">
    <property type="entry name" value="METALLOPEPTIDASE M28 FAMILY MEMBER"/>
    <property type="match status" value="1"/>
</dbReference>
<organism evidence="3 4">
    <name type="scientific">Paractinoplanes bogorensis</name>
    <dbReference type="NCBI Taxonomy" id="1610840"/>
    <lineage>
        <taxon>Bacteria</taxon>
        <taxon>Bacillati</taxon>
        <taxon>Actinomycetota</taxon>
        <taxon>Actinomycetes</taxon>
        <taxon>Micromonosporales</taxon>
        <taxon>Micromonosporaceae</taxon>
        <taxon>Paractinoplanes</taxon>
    </lineage>
</organism>
<evidence type="ECO:0000256" key="1">
    <source>
        <dbReference type="SAM" id="MobiDB-lite"/>
    </source>
</evidence>
<dbReference type="Gene3D" id="3.40.630.10">
    <property type="entry name" value="Zn peptidases"/>
    <property type="match status" value="1"/>
</dbReference>
<comment type="caution">
    <text evidence="3">The sequence shown here is derived from an EMBL/GenBank/DDBJ whole genome shotgun (WGS) entry which is preliminary data.</text>
</comment>
<dbReference type="SUPFAM" id="SSF53187">
    <property type="entry name" value="Zn-dependent exopeptidases"/>
    <property type="match status" value="1"/>
</dbReference>
<evidence type="ECO:0000313" key="3">
    <source>
        <dbReference type="EMBL" id="MBU2666267.1"/>
    </source>
</evidence>
<keyword evidence="4" id="KW-1185">Reference proteome</keyword>
<proteinExistence type="predicted"/>
<evidence type="ECO:0000259" key="2">
    <source>
        <dbReference type="Pfam" id="PF04389"/>
    </source>
</evidence>
<dbReference type="InterPro" id="IPR045175">
    <property type="entry name" value="M28_fam"/>
</dbReference>
<sequence length="305" mass="32066">MDATDPAGGCRGHRPGRPAPALLPRPASTARRGASTVADLVSADTYRAVLEELTAHPTRQSFSEHYRATAGQATDRLAALAYATRAEPVTVGAHETLNVIADRPGTAEEAERRLVYVTAHLDSINQTGGLDAPGADDNASGAAGVLELARVLTTVDNRHDLRFILFGGEEQGLYGSRAHVAGLSAADSSRIAAVINMDMIGRRNAGTPSVLLEGAPVSQPLIDDLARAAHDTGELEVFVSLDPYASDHVPFIDAGLPAVLTIEGHDELNNDEHTPRDILEALDLTLAVAILRMNATAIADIATRA</sequence>
<evidence type="ECO:0000313" key="4">
    <source>
        <dbReference type="Proteomes" id="UP001519654"/>
    </source>
</evidence>
<accession>A0ABS5YS49</accession>
<dbReference type="Pfam" id="PF04389">
    <property type="entry name" value="Peptidase_M28"/>
    <property type="match status" value="1"/>
</dbReference>
<dbReference type="EMBL" id="JAHKKG010000006">
    <property type="protein sequence ID" value="MBU2666267.1"/>
    <property type="molecule type" value="Genomic_DNA"/>
</dbReference>
<feature type="domain" description="Peptidase M28" evidence="2">
    <location>
        <begin position="98"/>
        <end position="295"/>
    </location>
</feature>
<dbReference type="InterPro" id="IPR007484">
    <property type="entry name" value="Peptidase_M28"/>
</dbReference>
<reference evidence="3 4" key="1">
    <citation type="submission" date="2021-06" db="EMBL/GenBank/DDBJ databases">
        <title>Actinoplanes lichenicola sp. nov., and Actinoplanes ovalisporus sp. nov., isolated from lichen in Thailand.</title>
        <authorList>
            <person name="Saeng-In P."/>
            <person name="Kanchanasin P."/>
            <person name="Yuki M."/>
            <person name="Kudo T."/>
            <person name="Ohkuma M."/>
            <person name="Phongsopitanun W."/>
            <person name="Tanasupawat S."/>
        </authorList>
    </citation>
    <scope>NUCLEOTIDE SEQUENCE [LARGE SCALE GENOMIC DNA]</scope>
    <source>
        <strain evidence="3 4">NBRC 110975</strain>
    </source>
</reference>
<feature type="region of interest" description="Disordered" evidence="1">
    <location>
        <begin position="1"/>
        <end position="33"/>
    </location>
</feature>
<name>A0ABS5YS49_9ACTN</name>
<dbReference type="RefSeq" id="WP_215789452.1">
    <property type="nucleotide sequence ID" value="NZ_JAHKKG010000006.1"/>
</dbReference>
<dbReference type="Proteomes" id="UP001519654">
    <property type="component" value="Unassembled WGS sequence"/>
</dbReference>
<gene>
    <name evidence="3" type="ORF">KOI35_22450</name>
</gene>
<dbReference type="PANTHER" id="PTHR12147:SF26">
    <property type="entry name" value="PEPTIDASE M28 DOMAIN-CONTAINING PROTEIN"/>
    <property type="match status" value="1"/>
</dbReference>
<protein>
    <submittedName>
        <fullName evidence="3">Zn-dependent exopeptidase M28</fullName>
    </submittedName>
</protein>